<dbReference type="EMBL" id="GAMC01007927">
    <property type="protein sequence ID" value="JAB98628.1"/>
    <property type="molecule type" value="mRNA"/>
</dbReference>
<dbReference type="AlphaFoldDB" id="W8BPI4"/>
<accession>W8BPI4</accession>
<reference evidence="1" key="1">
    <citation type="submission" date="2013-07" db="EMBL/GenBank/DDBJ databases">
        <authorList>
            <person name="Geib S."/>
        </authorList>
    </citation>
    <scope>NUCLEOTIDE SEQUENCE</scope>
</reference>
<sequence length="116" mass="13391">MGHVIFSHFRKQKVTQQRYAACPIDREDVESLAFEKILPDDLFGRYAAPKGHFLIIERLLEYLTVTSVGPQAVVLLFNRALHWEMSFIVYDDIEPKLNISIMLVVSVLVDARNMKI</sequence>
<protein>
    <submittedName>
        <fullName evidence="1">Uncharacterized protein</fullName>
    </submittedName>
</protein>
<reference evidence="1" key="2">
    <citation type="journal article" date="2014" name="BMC Genomics">
        <title>A genomic perspective to assessing quality of mass-reared SIT flies used in Mediterranean fruit fly (Ceratitis capitata) eradication in California.</title>
        <authorList>
            <person name="Calla B."/>
            <person name="Hall B."/>
            <person name="Hou S."/>
            <person name="Geib S.M."/>
        </authorList>
    </citation>
    <scope>NUCLEOTIDE SEQUENCE</scope>
</reference>
<organism evidence="1">
    <name type="scientific">Ceratitis capitata</name>
    <name type="common">Mediterranean fruit fly</name>
    <name type="synonym">Tephritis capitata</name>
    <dbReference type="NCBI Taxonomy" id="7213"/>
    <lineage>
        <taxon>Eukaryota</taxon>
        <taxon>Metazoa</taxon>
        <taxon>Ecdysozoa</taxon>
        <taxon>Arthropoda</taxon>
        <taxon>Hexapoda</taxon>
        <taxon>Insecta</taxon>
        <taxon>Pterygota</taxon>
        <taxon>Neoptera</taxon>
        <taxon>Endopterygota</taxon>
        <taxon>Diptera</taxon>
        <taxon>Brachycera</taxon>
        <taxon>Muscomorpha</taxon>
        <taxon>Tephritoidea</taxon>
        <taxon>Tephritidae</taxon>
        <taxon>Ceratitis</taxon>
        <taxon>Ceratitis</taxon>
    </lineage>
</organism>
<proteinExistence type="evidence at transcript level"/>
<name>W8BPI4_CERCA</name>
<evidence type="ECO:0000313" key="1">
    <source>
        <dbReference type="EMBL" id="JAB98628.1"/>
    </source>
</evidence>